<name>A0A6J7EX22_9ZZZZ</name>
<evidence type="ECO:0000256" key="1">
    <source>
        <dbReference type="ARBA" id="ARBA00023002"/>
    </source>
</evidence>
<dbReference type="Pfam" id="PF02826">
    <property type="entry name" value="2-Hacid_dh_C"/>
    <property type="match status" value="1"/>
</dbReference>
<dbReference type="PANTHER" id="PTHR43333">
    <property type="entry name" value="2-HACID_DH_C DOMAIN-CONTAINING PROTEIN"/>
    <property type="match status" value="1"/>
</dbReference>
<dbReference type="Gene3D" id="3.40.50.720">
    <property type="entry name" value="NAD(P)-binding Rossmann-like Domain"/>
    <property type="match status" value="2"/>
</dbReference>
<keyword evidence="1" id="KW-0560">Oxidoreductase</keyword>
<evidence type="ECO:0000259" key="4">
    <source>
        <dbReference type="Pfam" id="PF02826"/>
    </source>
</evidence>
<dbReference type="AlphaFoldDB" id="A0A6J7EX22"/>
<gene>
    <name evidence="5" type="ORF">UFOPK3124_00094</name>
    <name evidence="6" type="ORF">UFOPK3480_00953</name>
</gene>
<dbReference type="SUPFAM" id="SSF51735">
    <property type="entry name" value="NAD(P)-binding Rossmann-fold domains"/>
    <property type="match status" value="1"/>
</dbReference>
<evidence type="ECO:0000313" key="6">
    <source>
        <dbReference type="EMBL" id="CAB4885645.1"/>
    </source>
</evidence>
<evidence type="ECO:0000313" key="5">
    <source>
        <dbReference type="EMBL" id="CAB4806385.1"/>
    </source>
</evidence>
<dbReference type="InterPro" id="IPR006140">
    <property type="entry name" value="D-isomer_DH_NAD-bd"/>
</dbReference>
<dbReference type="EMBL" id="CAFAAY010000003">
    <property type="protein sequence ID" value="CAB4806385.1"/>
    <property type="molecule type" value="Genomic_DNA"/>
</dbReference>
<reference evidence="6" key="1">
    <citation type="submission" date="2020-05" db="EMBL/GenBank/DDBJ databases">
        <authorList>
            <person name="Chiriac C."/>
            <person name="Salcher M."/>
            <person name="Ghai R."/>
            <person name="Kavagutti S V."/>
        </authorList>
    </citation>
    <scope>NUCLEOTIDE SEQUENCE</scope>
</reference>
<keyword evidence="2" id="KW-0520">NAD</keyword>
<dbReference type="InterPro" id="IPR036291">
    <property type="entry name" value="NAD(P)-bd_dom_sf"/>
</dbReference>
<dbReference type="PANTHER" id="PTHR43333:SF1">
    <property type="entry name" value="D-ISOMER SPECIFIC 2-HYDROXYACID DEHYDROGENASE NAD-BINDING DOMAIN-CONTAINING PROTEIN"/>
    <property type="match status" value="1"/>
</dbReference>
<dbReference type="GO" id="GO:0016616">
    <property type="term" value="F:oxidoreductase activity, acting on the CH-OH group of donors, NAD or NADP as acceptor"/>
    <property type="evidence" value="ECO:0007669"/>
    <property type="project" value="InterPro"/>
</dbReference>
<organism evidence="6">
    <name type="scientific">freshwater metagenome</name>
    <dbReference type="NCBI Taxonomy" id="449393"/>
    <lineage>
        <taxon>unclassified sequences</taxon>
        <taxon>metagenomes</taxon>
        <taxon>ecological metagenomes</taxon>
    </lineage>
</organism>
<dbReference type="CDD" id="cd05300">
    <property type="entry name" value="2-Hacid_dh_1"/>
    <property type="match status" value="1"/>
</dbReference>
<dbReference type="EMBL" id="CAFBLY010000091">
    <property type="protein sequence ID" value="CAB4885645.1"/>
    <property type="molecule type" value="Genomic_DNA"/>
</dbReference>
<sequence length="329" mass="35229">MSNITTKKVRVVALIGGLLSDIPPDLKSIGNLVDIVVVDGPEALAKELPNADVLFVWDFRYADVGPLLSSAPNLRWIHVAAVGVNSVLSPELLKSKILLTNSRGVFDGAIAEYVTGLLLAHVKDLQNTFAAQQRSQWNYRTTRRLAGHRAVVVGTGSIGRRIGSTLRKLDIDVTLVGRRAADDLEFGKIRPSTELSTVVKGADFLVLAAPLTHESSAMVGADVLSALGPNGYLVNVGRGPLVVEEDLLAALQSGALGGAALDVFDIEPLPVESPLWTLPNVVVSPHMSGDYLGFEVDLMTLFANNLKRWIAGEPLENLIDQSRGYVVSN</sequence>
<dbReference type="SUPFAM" id="SSF52283">
    <property type="entry name" value="Formate/glycerate dehydrogenase catalytic domain-like"/>
    <property type="match status" value="1"/>
</dbReference>
<dbReference type="Pfam" id="PF00389">
    <property type="entry name" value="2-Hacid_dh"/>
    <property type="match status" value="1"/>
</dbReference>
<protein>
    <submittedName>
        <fullName evidence="6">Unannotated protein</fullName>
    </submittedName>
</protein>
<evidence type="ECO:0000256" key="2">
    <source>
        <dbReference type="ARBA" id="ARBA00023027"/>
    </source>
</evidence>
<feature type="domain" description="D-isomer specific 2-hydroxyacid dehydrogenase catalytic" evidence="3">
    <location>
        <begin position="26"/>
        <end position="318"/>
    </location>
</feature>
<feature type="domain" description="D-isomer specific 2-hydroxyacid dehydrogenase NAD-binding" evidence="4">
    <location>
        <begin position="116"/>
        <end position="288"/>
    </location>
</feature>
<proteinExistence type="predicted"/>
<evidence type="ECO:0000259" key="3">
    <source>
        <dbReference type="Pfam" id="PF00389"/>
    </source>
</evidence>
<accession>A0A6J7EX22</accession>
<dbReference type="InterPro" id="IPR006139">
    <property type="entry name" value="D-isomer_2_OHA_DH_cat_dom"/>
</dbReference>
<dbReference type="GO" id="GO:0051287">
    <property type="term" value="F:NAD binding"/>
    <property type="evidence" value="ECO:0007669"/>
    <property type="project" value="InterPro"/>
</dbReference>